<comment type="caution">
    <text evidence="2">The sequence shown here is derived from an EMBL/GenBank/DDBJ whole genome shotgun (WGS) entry which is preliminary data.</text>
</comment>
<name>A0A5N4CXQ2_CAMDR</name>
<keyword evidence="3" id="KW-1185">Reference proteome</keyword>
<evidence type="ECO:0000313" key="2">
    <source>
        <dbReference type="EMBL" id="KAB1263636.1"/>
    </source>
</evidence>
<reference evidence="2 3" key="1">
    <citation type="journal article" date="2019" name="Mol. Ecol. Resour.">
        <title>Improving Illumina assemblies with Hi-C and long reads: an example with the North African dromedary.</title>
        <authorList>
            <person name="Elbers J.P."/>
            <person name="Rogers M.F."/>
            <person name="Perelman P.L."/>
            <person name="Proskuryakova A.A."/>
            <person name="Serdyukova N.A."/>
            <person name="Johnson W.E."/>
            <person name="Horin P."/>
            <person name="Corander J."/>
            <person name="Murphy D."/>
            <person name="Burger P.A."/>
        </authorList>
    </citation>
    <scope>NUCLEOTIDE SEQUENCE [LARGE SCALE GENOMIC DNA]</scope>
    <source>
        <strain evidence="2">Drom800</strain>
        <tissue evidence="2">Blood</tissue>
    </source>
</reference>
<proteinExistence type="predicted"/>
<evidence type="ECO:0000256" key="1">
    <source>
        <dbReference type="SAM" id="MobiDB-lite"/>
    </source>
</evidence>
<accession>A0A5N4CXQ2</accession>
<gene>
    <name evidence="2" type="ORF">Cadr_000024089</name>
</gene>
<protein>
    <submittedName>
        <fullName evidence="2">Dual specificity protein phosphatase 7</fullName>
    </submittedName>
</protein>
<dbReference type="EMBL" id="JWIN03000018">
    <property type="protein sequence ID" value="KAB1263636.1"/>
    <property type="molecule type" value="Genomic_DNA"/>
</dbReference>
<dbReference type="AlphaFoldDB" id="A0A5N4CXQ2"/>
<feature type="region of interest" description="Disordered" evidence="1">
    <location>
        <begin position="41"/>
        <end position="65"/>
    </location>
</feature>
<dbReference type="Proteomes" id="UP000299084">
    <property type="component" value="Unassembled WGS sequence"/>
</dbReference>
<sequence length="149" mass="16208">MPMVIRSCKSTEWLQEELEALGSVLLLLLNCQEHELFVQLDGHQPGHHGPHAAPPAQGQPPIRSIIPNHADKERIATGYPTASATESDSSPVPSSPLAFPIQILSYLYLSCAKDSISLDVLGEYSIGCIVDVTPNLPNAFEHRQAQPHL</sequence>
<organism evidence="2 3">
    <name type="scientific">Camelus dromedarius</name>
    <name type="common">Dromedary</name>
    <name type="synonym">Arabian camel</name>
    <dbReference type="NCBI Taxonomy" id="9838"/>
    <lineage>
        <taxon>Eukaryota</taxon>
        <taxon>Metazoa</taxon>
        <taxon>Chordata</taxon>
        <taxon>Craniata</taxon>
        <taxon>Vertebrata</taxon>
        <taxon>Euteleostomi</taxon>
        <taxon>Mammalia</taxon>
        <taxon>Eutheria</taxon>
        <taxon>Laurasiatheria</taxon>
        <taxon>Artiodactyla</taxon>
        <taxon>Tylopoda</taxon>
        <taxon>Camelidae</taxon>
        <taxon>Camelus</taxon>
    </lineage>
</organism>
<evidence type="ECO:0000313" key="3">
    <source>
        <dbReference type="Proteomes" id="UP000299084"/>
    </source>
</evidence>